<accession>A0ABN7VYW6</accession>
<feature type="non-terminal residue" evidence="1">
    <location>
        <position position="469"/>
    </location>
</feature>
<protein>
    <submittedName>
        <fullName evidence="1">37452_t:CDS:1</fullName>
    </submittedName>
</protein>
<sequence length="469" mass="54184">MHAIEFQKHGLSHAHIIIKSDPNLIQLKDIDNIIYAKLPTNNDAKHKRLYELMLLELSAMHTKNTVINELDHVYYRCHTKNDINIVLYNAFLLLKLNCHINVEVASTSYMISYLYKYIYKEPDHASINISIEQNNEPEIIDEINNYLNKHYLFAMVNFQIQNSLTIAINNMFTNTFTRKTNFKNEQCITKAISYNCTLAQLCLLFWHLILEGIATQIVWQNYQKLLSANYINKKENIQQGKDEALMLISNFLEEHGIKLTQIGLPQPLNHLSEVMHVRNQYSNYNILIAKSEEMINQLDLEQKSIYQKIMMHVYNNIPLIIFINDCAAALNYDGGCTAHLLFHIPVEHNDNGYKRQINPNRIGDFCQVAPVILNAKRIATILESIKLSTIWNLFEIYDLQQPVQDASDSKFLKFIDDVGDGINGEDISLLLLNSTNDLNEAINFVFLINILNNPILCLQQAILSQLNKE</sequence>
<proteinExistence type="predicted"/>
<keyword evidence="2" id="KW-1185">Reference proteome</keyword>
<dbReference type="EMBL" id="CAJVQB010024771">
    <property type="protein sequence ID" value="CAG8804892.1"/>
    <property type="molecule type" value="Genomic_DNA"/>
</dbReference>
<gene>
    <name evidence="1" type="ORF">GMARGA_LOCUS23959</name>
</gene>
<comment type="caution">
    <text evidence="1">The sequence shown here is derived from an EMBL/GenBank/DDBJ whole genome shotgun (WGS) entry which is preliminary data.</text>
</comment>
<reference evidence="1 2" key="1">
    <citation type="submission" date="2021-06" db="EMBL/GenBank/DDBJ databases">
        <authorList>
            <person name="Kallberg Y."/>
            <person name="Tangrot J."/>
            <person name="Rosling A."/>
        </authorList>
    </citation>
    <scope>NUCLEOTIDE SEQUENCE [LARGE SCALE GENOMIC DNA]</scope>
    <source>
        <strain evidence="1 2">120-4 pot B 10/14</strain>
    </source>
</reference>
<dbReference type="Proteomes" id="UP000789901">
    <property type="component" value="Unassembled WGS sequence"/>
</dbReference>
<evidence type="ECO:0000313" key="1">
    <source>
        <dbReference type="EMBL" id="CAG8804892.1"/>
    </source>
</evidence>
<evidence type="ECO:0000313" key="2">
    <source>
        <dbReference type="Proteomes" id="UP000789901"/>
    </source>
</evidence>
<organism evidence="1 2">
    <name type="scientific">Gigaspora margarita</name>
    <dbReference type="NCBI Taxonomy" id="4874"/>
    <lineage>
        <taxon>Eukaryota</taxon>
        <taxon>Fungi</taxon>
        <taxon>Fungi incertae sedis</taxon>
        <taxon>Mucoromycota</taxon>
        <taxon>Glomeromycotina</taxon>
        <taxon>Glomeromycetes</taxon>
        <taxon>Diversisporales</taxon>
        <taxon>Gigasporaceae</taxon>
        <taxon>Gigaspora</taxon>
    </lineage>
</organism>
<name>A0ABN7VYW6_GIGMA</name>
<dbReference type="PANTHER" id="PTHR10492">
    <property type="match status" value="1"/>
</dbReference>
<dbReference type="PANTHER" id="PTHR10492:SF57">
    <property type="entry name" value="ATP-DEPENDENT DNA HELICASE"/>
    <property type="match status" value="1"/>
</dbReference>